<dbReference type="SMART" id="SM00507">
    <property type="entry name" value="HNHc"/>
    <property type="match status" value="1"/>
</dbReference>
<feature type="region of interest" description="Disordered" evidence="1">
    <location>
        <begin position="97"/>
        <end position="116"/>
    </location>
</feature>
<sequence>MKTLKQRQLETGRTLALDGKAWRRLRAVILGERPLCQHCLDRGVIEPATEVDHVNNDPSDNRPEALQSLCKPCHSRKTQRDMGKRVSYGCDSKGMPLDPSHPWFQKSPATEAGKPRCSPRFNATCLKIGNYEAHTQAPPLR</sequence>
<gene>
    <name evidence="3" type="ORF">H0I39_18505</name>
</gene>
<dbReference type="GO" id="GO:0008270">
    <property type="term" value="F:zinc ion binding"/>
    <property type="evidence" value="ECO:0007669"/>
    <property type="project" value="InterPro"/>
</dbReference>
<dbReference type="Gene3D" id="1.10.30.50">
    <property type="match status" value="1"/>
</dbReference>
<dbReference type="RefSeq" id="WP_180551462.1">
    <property type="nucleotide sequence ID" value="NZ_JACCKX010000001.1"/>
</dbReference>
<evidence type="ECO:0000256" key="1">
    <source>
        <dbReference type="SAM" id="MobiDB-lite"/>
    </source>
</evidence>
<keyword evidence="3" id="KW-0378">Hydrolase</keyword>
<comment type="caution">
    <text evidence="3">The sequence shown here is derived from an EMBL/GenBank/DDBJ whole genome shotgun (WGS) entry which is preliminary data.</text>
</comment>
<dbReference type="Pfam" id="PF01844">
    <property type="entry name" value="HNH"/>
    <property type="match status" value="1"/>
</dbReference>
<proteinExistence type="predicted"/>
<dbReference type="InterPro" id="IPR003615">
    <property type="entry name" value="HNH_nuc"/>
</dbReference>
<dbReference type="Proteomes" id="UP000589716">
    <property type="component" value="Unassembled WGS sequence"/>
</dbReference>
<evidence type="ECO:0000313" key="4">
    <source>
        <dbReference type="Proteomes" id="UP000589716"/>
    </source>
</evidence>
<keyword evidence="4" id="KW-1185">Reference proteome</keyword>
<dbReference type="InterPro" id="IPR002711">
    <property type="entry name" value="HNH"/>
</dbReference>
<reference evidence="3 4" key="1">
    <citation type="submission" date="2020-07" db="EMBL/GenBank/DDBJ databases">
        <authorList>
            <person name="Maaloum M."/>
        </authorList>
    </citation>
    <scope>NUCLEOTIDE SEQUENCE [LARGE SCALE GENOMIC DNA]</scope>
    <source>
        <strain evidence="3 4">GCS-AN-3</strain>
    </source>
</reference>
<name>A0A853IZ54_9BURK</name>
<feature type="domain" description="HNH nuclease" evidence="2">
    <location>
        <begin position="24"/>
        <end position="75"/>
    </location>
</feature>
<evidence type="ECO:0000259" key="2">
    <source>
        <dbReference type="SMART" id="SM00507"/>
    </source>
</evidence>
<dbReference type="AlphaFoldDB" id="A0A853IZ54"/>
<protein>
    <submittedName>
        <fullName evidence="3">HNH endonuclease</fullName>
    </submittedName>
</protein>
<dbReference type="GO" id="GO:0003676">
    <property type="term" value="F:nucleic acid binding"/>
    <property type="evidence" value="ECO:0007669"/>
    <property type="project" value="InterPro"/>
</dbReference>
<evidence type="ECO:0000313" key="3">
    <source>
        <dbReference type="EMBL" id="NZA03213.1"/>
    </source>
</evidence>
<dbReference type="GO" id="GO:0004519">
    <property type="term" value="F:endonuclease activity"/>
    <property type="evidence" value="ECO:0007669"/>
    <property type="project" value="UniProtKB-KW"/>
</dbReference>
<keyword evidence="3" id="KW-0255">Endonuclease</keyword>
<dbReference type="CDD" id="cd00085">
    <property type="entry name" value="HNHc"/>
    <property type="match status" value="1"/>
</dbReference>
<keyword evidence="3" id="KW-0540">Nuclease</keyword>
<organism evidence="3 4">
    <name type="scientific">Ottowia beijingensis</name>
    <dbReference type="NCBI Taxonomy" id="1207057"/>
    <lineage>
        <taxon>Bacteria</taxon>
        <taxon>Pseudomonadati</taxon>
        <taxon>Pseudomonadota</taxon>
        <taxon>Betaproteobacteria</taxon>
        <taxon>Burkholderiales</taxon>
        <taxon>Comamonadaceae</taxon>
        <taxon>Ottowia</taxon>
    </lineage>
</organism>
<dbReference type="EMBL" id="JACCKX010000001">
    <property type="protein sequence ID" value="NZA03213.1"/>
    <property type="molecule type" value="Genomic_DNA"/>
</dbReference>
<accession>A0A853IZ54</accession>